<proteinExistence type="predicted"/>
<feature type="domain" description="PRISE-like Rossmann-fold" evidence="1">
    <location>
        <begin position="6"/>
        <end position="396"/>
    </location>
</feature>
<dbReference type="InterPro" id="IPR055222">
    <property type="entry name" value="PRISE-like_Rossmann-fold"/>
</dbReference>
<dbReference type="GeneID" id="92006859"/>
<dbReference type="PANTHER" id="PTHR32487:SF4">
    <property type="entry name" value="SIRQ PROTEIN"/>
    <property type="match status" value="1"/>
</dbReference>
<accession>A0ABR3CL34</accession>
<dbReference type="SUPFAM" id="SSF51735">
    <property type="entry name" value="NAD(P)-binding Rossmann-fold domains"/>
    <property type="match status" value="1"/>
</dbReference>
<evidence type="ECO:0000313" key="3">
    <source>
        <dbReference type="Proteomes" id="UP001430584"/>
    </source>
</evidence>
<reference evidence="2 3" key="1">
    <citation type="submission" date="2024-02" db="EMBL/GenBank/DDBJ databases">
        <title>De novo assembly and annotation of 12 fungi associated with fruit tree decline syndrome in Ontario, Canada.</title>
        <authorList>
            <person name="Sulman M."/>
            <person name="Ellouze W."/>
            <person name="Ilyukhin E."/>
        </authorList>
    </citation>
    <scope>NUCLEOTIDE SEQUENCE [LARGE SCALE GENOMIC DNA]</scope>
    <source>
        <strain evidence="2 3">FDS-637</strain>
    </source>
</reference>
<comment type="caution">
    <text evidence="2">The sequence shown here is derived from an EMBL/GenBank/DDBJ whole genome shotgun (WGS) entry which is preliminary data.</text>
</comment>
<sequence length="397" mass="43084">MSDNHALVFGASGLAGWAVVDELLSNYPAPATFRKITALVNRPLKLEDSWWPTPSPDTPDFELVAGVNLLNEEFAAFLKDKVPDIDTVTHVFYFGPSYKQEDDWGVETRVNSAMFERVVNAVDTLAPALKFVVFPSGTRGYGIHVPGGLFPAPLVETMDPLLPEPHRSNIFYHAYQRTLRAASAGKAWTWAEIRPDAIIGFTPTGSTYALAAHWASYLSTYALVHGPAAAVPFPGTPAAWAHAVSNDAAAATVARASVWASLHPEVAAQQLFNVADERKGMAMSERWPRLAEWFGLEGVAPGEGEGNDGGEEEGEEGGVLMPSAFVEKHRGVLEGAGVKKGASVWQAEALDAVGSCYAFDRTLSVEKIREAGFVEERDAIASWYRAFERYREAGMIV</sequence>
<keyword evidence="3" id="KW-1185">Reference proteome</keyword>
<organism evidence="2 3">
    <name type="scientific">Diplodia seriata</name>
    <dbReference type="NCBI Taxonomy" id="420778"/>
    <lineage>
        <taxon>Eukaryota</taxon>
        <taxon>Fungi</taxon>
        <taxon>Dikarya</taxon>
        <taxon>Ascomycota</taxon>
        <taxon>Pezizomycotina</taxon>
        <taxon>Dothideomycetes</taxon>
        <taxon>Dothideomycetes incertae sedis</taxon>
        <taxon>Botryosphaeriales</taxon>
        <taxon>Botryosphaeriaceae</taxon>
        <taxon>Diplodia</taxon>
    </lineage>
</organism>
<name>A0ABR3CL34_9PEZI</name>
<dbReference type="InterPro" id="IPR036291">
    <property type="entry name" value="NAD(P)-bd_dom_sf"/>
</dbReference>
<dbReference type="Pfam" id="PF22917">
    <property type="entry name" value="PRISE"/>
    <property type="match status" value="1"/>
</dbReference>
<evidence type="ECO:0000313" key="2">
    <source>
        <dbReference type="EMBL" id="KAL0261344.1"/>
    </source>
</evidence>
<evidence type="ECO:0000259" key="1">
    <source>
        <dbReference type="Pfam" id="PF22917"/>
    </source>
</evidence>
<dbReference type="Gene3D" id="3.40.50.720">
    <property type="entry name" value="NAD(P)-binding Rossmann-like Domain"/>
    <property type="match status" value="1"/>
</dbReference>
<protein>
    <recommendedName>
        <fullName evidence="1">PRISE-like Rossmann-fold domain-containing protein</fullName>
    </recommendedName>
</protein>
<dbReference type="PANTHER" id="PTHR32487">
    <property type="entry name" value="3-OXO-DELTA(4,5)-STEROID 5-BETA-REDUCTASE"/>
    <property type="match status" value="1"/>
</dbReference>
<gene>
    <name evidence="2" type="ORF">SLS55_002774</name>
</gene>
<dbReference type="Proteomes" id="UP001430584">
    <property type="component" value="Unassembled WGS sequence"/>
</dbReference>
<dbReference type="RefSeq" id="XP_066634373.1">
    <property type="nucleotide sequence ID" value="XM_066774254.1"/>
</dbReference>
<dbReference type="EMBL" id="JAJVCZ030000003">
    <property type="protein sequence ID" value="KAL0261344.1"/>
    <property type="molecule type" value="Genomic_DNA"/>
</dbReference>